<feature type="region of interest" description="Disordered" evidence="12">
    <location>
        <begin position="1"/>
        <end position="250"/>
    </location>
</feature>
<accession>A0A482VPB7</accession>
<feature type="compositionally biased region" description="Basic residues" evidence="12">
    <location>
        <begin position="60"/>
        <end position="70"/>
    </location>
</feature>
<evidence type="ECO:0000259" key="13">
    <source>
        <dbReference type="PROSITE" id="PS50006"/>
    </source>
</evidence>
<name>A0A482VPB7_ASBVE</name>
<dbReference type="Proteomes" id="UP000292052">
    <property type="component" value="Unassembled WGS sequence"/>
</dbReference>
<protein>
    <submittedName>
        <fullName evidence="14">FHA domain-containing protein DDL</fullName>
    </submittedName>
</protein>
<dbReference type="Pfam" id="PF00498">
    <property type="entry name" value="FHA"/>
    <property type="match status" value="1"/>
</dbReference>
<feature type="region of interest" description="Disordered" evidence="12">
    <location>
        <begin position="390"/>
        <end position="413"/>
    </location>
</feature>
<organism evidence="14 15">
    <name type="scientific">Asbolus verrucosus</name>
    <name type="common">Desert ironclad beetle</name>
    <dbReference type="NCBI Taxonomy" id="1661398"/>
    <lineage>
        <taxon>Eukaryota</taxon>
        <taxon>Metazoa</taxon>
        <taxon>Ecdysozoa</taxon>
        <taxon>Arthropoda</taxon>
        <taxon>Hexapoda</taxon>
        <taxon>Insecta</taxon>
        <taxon>Pterygota</taxon>
        <taxon>Neoptera</taxon>
        <taxon>Endopterygota</taxon>
        <taxon>Coleoptera</taxon>
        <taxon>Polyphaga</taxon>
        <taxon>Cucujiformia</taxon>
        <taxon>Tenebrionidae</taxon>
        <taxon>Pimeliinae</taxon>
        <taxon>Asbolus</taxon>
    </lineage>
</organism>
<evidence type="ECO:0000313" key="15">
    <source>
        <dbReference type="Proteomes" id="UP000292052"/>
    </source>
</evidence>
<feature type="compositionally biased region" description="Basic and acidic residues" evidence="12">
    <location>
        <begin position="119"/>
        <end position="205"/>
    </location>
</feature>
<evidence type="ECO:0000256" key="10">
    <source>
        <dbReference type="ARBA" id="ARBA00023242"/>
    </source>
</evidence>
<keyword evidence="4" id="KW-0507">mRNA processing</keyword>
<dbReference type="InterPro" id="IPR050923">
    <property type="entry name" value="Cell_Proc_Reg/RNA_Proc"/>
</dbReference>
<dbReference type="STRING" id="1661398.A0A482VPB7"/>
<comment type="function">
    <text evidence="11">Required for pre-mRNA splicing as component of the spliceosome. As a component of the minor spliceosome, involved in the splicing of U12-type introns in pre-mRNAs. Down-regulates NF-kappa-B signaling by competing with RELA for CREBBP/EP300 binding. Involved in the microRNA (miRNA) biogenesis. May be involved in cyclin-D1/CCND1 mRNA stability through the SNARP complex which associates with both the 3'end of the CCND1 gene and its mRNA.</text>
</comment>
<feature type="non-terminal residue" evidence="14">
    <location>
        <position position="1"/>
    </location>
</feature>
<feature type="domain" description="FHA" evidence="13">
    <location>
        <begin position="298"/>
        <end position="361"/>
    </location>
</feature>
<evidence type="ECO:0000256" key="1">
    <source>
        <dbReference type="ARBA" id="ARBA00004123"/>
    </source>
</evidence>
<dbReference type="EMBL" id="QDEB01081677">
    <property type="protein sequence ID" value="RZC34248.1"/>
    <property type="molecule type" value="Genomic_DNA"/>
</dbReference>
<dbReference type="GO" id="GO:0006397">
    <property type="term" value="P:mRNA processing"/>
    <property type="evidence" value="ECO:0007669"/>
    <property type="project" value="UniProtKB-KW"/>
</dbReference>
<sequence>QQITMGSKKKKEVSESSSSSSESESENSDTSSDKRPKHKSKKQTNKSVEPESDTENARASSKKSKSKTNVKKRESSPLENENDESHSYRKRSERKPSSAGDDLDKEAKQGKRRRSPSPESRDRKVRDDKRAKDDRGRYDFRRNSTGDHNNRAYDDRYRNRRGDYRSNFNKRDRRDDRDREYRGRREDNRNYSNRDRERNNRENYQRRRSRSNSFDHANAKWGKDQDDKKTDKKDTKDKQKPNFSLSGKLTEETNTYRGVVIKYSEPPEARKPKRRWRLYPFKGEKALQTLYIHRESAYLIGRDRKVVDLPVDHPSCSKQHAALQYRLVPFTREDGTAGKRVRPYLIDLNSANGTYINNKKIEPSKYVELLEKDVIKFGYSSREYVLLHENSKDEAQDDDVKQEEEVVMKNEES</sequence>
<dbReference type="PROSITE" id="PS50006">
    <property type="entry name" value="FHA_DOMAIN"/>
    <property type="match status" value="1"/>
</dbReference>
<keyword evidence="5" id="KW-0747">Spliceosome</keyword>
<evidence type="ECO:0000256" key="4">
    <source>
        <dbReference type="ARBA" id="ARBA00022664"/>
    </source>
</evidence>
<evidence type="ECO:0000256" key="6">
    <source>
        <dbReference type="ARBA" id="ARBA00022843"/>
    </source>
</evidence>
<feature type="compositionally biased region" description="Basic residues" evidence="12">
    <location>
        <begin position="35"/>
        <end position="44"/>
    </location>
</feature>
<keyword evidence="6" id="KW-0832">Ubl conjugation</keyword>
<keyword evidence="3" id="KW-0597">Phosphoprotein</keyword>
<dbReference type="InterPro" id="IPR000253">
    <property type="entry name" value="FHA_dom"/>
</dbReference>
<dbReference type="OrthoDB" id="444265at2759"/>
<keyword evidence="8" id="KW-0943">RNA-mediated gene silencing</keyword>
<reference evidence="14 15" key="1">
    <citation type="submission" date="2017-03" db="EMBL/GenBank/DDBJ databases">
        <title>Genome of the blue death feigning beetle - Asbolus verrucosus.</title>
        <authorList>
            <person name="Rider S.D."/>
        </authorList>
    </citation>
    <scope>NUCLEOTIDE SEQUENCE [LARGE SCALE GENOMIC DNA]</scope>
    <source>
        <strain evidence="14">Butters</strain>
        <tissue evidence="14">Head and leg muscle</tissue>
    </source>
</reference>
<dbReference type="Gene3D" id="2.60.200.20">
    <property type="match status" value="1"/>
</dbReference>
<evidence type="ECO:0000256" key="9">
    <source>
        <dbReference type="ARBA" id="ARBA00023187"/>
    </source>
</evidence>
<feature type="compositionally biased region" description="Basic and acidic residues" evidence="12">
    <location>
        <begin position="217"/>
        <end position="240"/>
    </location>
</feature>
<dbReference type="SUPFAM" id="SSF49879">
    <property type="entry name" value="SMAD/FHA domain"/>
    <property type="match status" value="1"/>
</dbReference>
<evidence type="ECO:0000256" key="8">
    <source>
        <dbReference type="ARBA" id="ARBA00023158"/>
    </source>
</evidence>
<keyword evidence="10" id="KW-0539">Nucleus</keyword>
<dbReference type="InterPro" id="IPR008984">
    <property type="entry name" value="SMAD_FHA_dom_sf"/>
</dbReference>
<feature type="compositionally biased region" description="Polar residues" evidence="12">
    <location>
        <begin position="241"/>
        <end position="250"/>
    </location>
</feature>
<dbReference type="GO" id="GO:0031047">
    <property type="term" value="P:regulatory ncRNA-mediated gene silencing"/>
    <property type="evidence" value="ECO:0007669"/>
    <property type="project" value="UniProtKB-KW"/>
</dbReference>
<dbReference type="SMART" id="SM00240">
    <property type="entry name" value="FHA"/>
    <property type="match status" value="1"/>
</dbReference>
<evidence type="ECO:0000256" key="11">
    <source>
        <dbReference type="ARBA" id="ARBA00055964"/>
    </source>
</evidence>
<feature type="compositionally biased region" description="Basic and acidic residues" evidence="12">
    <location>
        <begin position="403"/>
        <end position="413"/>
    </location>
</feature>
<evidence type="ECO:0000256" key="12">
    <source>
        <dbReference type="SAM" id="MobiDB-lite"/>
    </source>
</evidence>
<dbReference type="FunFam" id="2.60.200.20:FF:000008">
    <property type="entry name" value="smad nuclear-interacting protein 1"/>
    <property type="match status" value="1"/>
</dbReference>
<keyword evidence="2" id="KW-1017">Isopeptide bond</keyword>
<evidence type="ECO:0000256" key="2">
    <source>
        <dbReference type="ARBA" id="ARBA00022499"/>
    </source>
</evidence>
<proteinExistence type="predicted"/>
<dbReference type="GO" id="GO:0005681">
    <property type="term" value="C:spliceosomal complex"/>
    <property type="evidence" value="ECO:0007669"/>
    <property type="project" value="UniProtKB-KW"/>
</dbReference>
<keyword evidence="7" id="KW-0175">Coiled coil</keyword>
<comment type="subcellular location">
    <subcellularLocation>
        <location evidence="1">Nucleus</location>
    </subcellularLocation>
</comment>
<dbReference type="AlphaFoldDB" id="A0A482VPB7"/>
<evidence type="ECO:0000256" key="5">
    <source>
        <dbReference type="ARBA" id="ARBA00022728"/>
    </source>
</evidence>
<keyword evidence="15" id="KW-1185">Reference proteome</keyword>
<evidence type="ECO:0000256" key="3">
    <source>
        <dbReference type="ARBA" id="ARBA00022553"/>
    </source>
</evidence>
<evidence type="ECO:0000313" key="14">
    <source>
        <dbReference type="EMBL" id="RZC34248.1"/>
    </source>
</evidence>
<gene>
    <name evidence="14" type="ORF">BDFB_000910</name>
</gene>
<keyword evidence="9" id="KW-0508">mRNA splicing</keyword>
<dbReference type="PANTHER" id="PTHR23308">
    <property type="entry name" value="NUCLEAR INHIBITOR OF PROTEIN PHOSPHATASE-1"/>
    <property type="match status" value="1"/>
</dbReference>
<evidence type="ECO:0000256" key="7">
    <source>
        <dbReference type="ARBA" id="ARBA00023054"/>
    </source>
</evidence>
<dbReference type="CDD" id="cd22718">
    <property type="entry name" value="FHA_SNIP1"/>
    <property type="match status" value="1"/>
</dbReference>
<dbReference type="GO" id="GO:0008380">
    <property type="term" value="P:RNA splicing"/>
    <property type="evidence" value="ECO:0007669"/>
    <property type="project" value="UniProtKB-KW"/>
</dbReference>
<comment type="caution">
    <text evidence="14">The sequence shown here is derived from an EMBL/GenBank/DDBJ whole genome shotgun (WGS) entry which is preliminary data.</text>
</comment>